<sequence length="105" mass="11842">MGVLQALDSQVLICLAAALVAIVVGAAFLFYIQSIKMIELFDLVVVEVYLGSLVSYRSGSILGKDQVTLWELGNIHFQEGIVLFLLRPLWWDLYLQCYLISSPRY</sequence>
<evidence type="ECO:0000313" key="4">
    <source>
        <dbReference type="Proteomes" id="UP000321393"/>
    </source>
</evidence>
<comment type="caution">
    <text evidence="3">The sequence shown here is derived from an EMBL/GenBank/DDBJ whole genome shotgun (WGS) entry which is preliminary data.</text>
</comment>
<evidence type="ECO:0000313" key="2">
    <source>
        <dbReference type="EMBL" id="KAA0033240.1"/>
    </source>
</evidence>
<dbReference type="Proteomes" id="UP000321393">
    <property type="component" value="Unassembled WGS sequence"/>
</dbReference>
<evidence type="ECO:0000313" key="5">
    <source>
        <dbReference type="Proteomes" id="UP000321947"/>
    </source>
</evidence>
<dbReference type="EMBL" id="SSTE01020899">
    <property type="protein sequence ID" value="KAA0033240.1"/>
    <property type="molecule type" value="Genomic_DNA"/>
</dbReference>
<evidence type="ECO:0000256" key="1">
    <source>
        <dbReference type="SAM" id="Phobius"/>
    </source>
</evidence>
<proteinExistence type="predicted"/>
<dbReference type="AlphaFoldDB" id="A0A5D3DA14"/>
<keyword evidence="1" id="KW-0472">Membrane</keyword>
<accession>A0A5D3DA14</accession>
<organism evidence="3 5">
    <name type="scientific">Cucumis melo var. makuwa</name>
    <name type="common">Oriental melon</name>
    <dbReference type="NCBI Taxonomy" id="1194695"/>
    <lineage>
        <taxon>Eukaryota</taxon>
        <taxon>Viridiplantae</taxon>
        <taxon>Streptophyta</taxon>
        <taxon>Embryophyta</taxon>
        <taxon>Tracheophyta</taxon>
        <taxon>Spermatophyta</taxon>
        <taxon>Magnoliopsida</taxon>
        <taxon>eudicotyledons</taxon>
        <taxon>Gunneridae</taxon>
        <taxon>Pentapetalae</taxon>
        <taxon>rosids</taxon>
        <taxon>fabids</taxon>
        <taxon>Cucurbitales</taxon>
        <taxon>Cucurbitaceae</taxon>
        <taxon>Benincaseae</taxon>
        <taxon>Cucumis</taxon>
    </lineage>
</organism>
<dbReference type="EMBL" id="SSTD01006310">
    <property type="protein sequence ID" value="TYK20417.1"/>
    <property type="molecule type" value="Genomic_DNA"/>
</dbReference>
<reference evidence="4 5" key="1">
    <citation type="submission" date="2019-08" db="EMBL/GenBank/DDBJ databases">
        <title>Draft genome sequences of two oriental melons (Cucumis melo L. var makuwa).</title>
        <authorList>
            <person name="Kwon S.-Y."/>
        </authorList>
    </citation>
    <scope>NUCLEOTIDE SEQUENCE [LARGE SCALE GENOMIC DNA]</scope>
    <source>
        <strain evidence="5">cv. Chang Bougi</strain>
        <strain evidence="4">cv. SW 3</strain>
        <tissue evidence="3">Leaf</tissue>
    </source>
</reference>
<protein>
    <submittedName>
        <fullName evidence="3">Uncharacterized protein</fullName>
    </submittedName>
</protein>
<gene>
    <name evidence="3" type="ORF">E5676_scaffold590G00100</name>
    <name evidence="2" type="ORF">E6C27_scaffold845G00330</name>
</gene>
<dbReference type="Proteomes" id="UP000321947">
    <property type="component" value="Unassembled WGS sequence"/>
</dbReference>
<evidence type="ECO:0000313" key="3">
    <source>
        <dbReference type="EMBL" id="TYK20417.1"/>
    </source>
</evidence>
<keyword evidence="1" id="KW-0812">Transmembrane</keyword>
<name>A0A5D3DA14_CUCMM</name>
<feature type="transmembrane region" description="Helical" evidence="1">
    <location>
        <begin position="12"/>
        <end position="32"/>
    </location>
</feature>
<keyword evidence="1" id="KW-1133">Transmembrane helix</keyword>